<sequence>MDARNACGGTFPSSAAQRKLVVTGALAIARLALVHDGSQSDDRIVRAGMATLSTPFPQGKGALRALQDR</sequence>
<evidence type="ECO:0000313" key="1">
    <source>
        <dbReference type="EMBL" id="AKV00987.1"/>
    </source>
</evidence>
<dbReference type="Proteomes" id="UP000064967">
    <property type="component" value="Chromosome"/>
</dbReference>
<organism evidence="1 2">
    <name type="scientific">Labilithrix luteola</name>
    <dbReference type="NCBI Taxonomy" id="1391654"/>
    <lineage>
        <taxon>Bacteria</taxon>
        <taxon>Pseudomonadati</taxon>
        <taxon>Myxococcota</taxon>
        <taxon>Polyangia</taxon>
        <taxon>Polyangiales</taxon>
        <taxon>Labilitrichaceae</taxon>
        <taxon>Labilithrix</taxon>
    </lineage>
</organism>
<proteinExistence type="predicted"/>
<evidence type="ECO:0000313" key="2">
    <source>
        <dbReference type="Proteomes" id="UP000064967"/>
    </source>
</evidence>
<keyword evidence="2" id="KW-1185">Reference proteome</keyword>
<gene>
    <name evidence="1" type="ORF">AKJ09_07650</name>
</gene>
<accession>A0A0K1Q5Q0</accession>
<dbReference type="EMBL" id="CP012333">
    <property type="protein sequence ID" value="AKV00987.1"/>
    <property type="molecule type" value="Genomic_DNA"/>
</dbReference>
<dbReference type="STRING" id="1391654.AKJ09_07650"/>
<name>A0A0K1Q5Q0_9BACT</name>
<dbReference type="KEGG" id="llu:AKJ09_07650"/>
<dbReference type="AlphaFoldDB" id="A0A0K1Q5Q0"/>
<reference evidence="1 2" key="1">
    <citation type="submission" date="2015-08" db="EMBL/GenBank/DDBJ databases">
        <authorList>
            <person name="Babu N.S."/>
            <person name="Beckwith C.J."/>
            <person name="Beseler K.G."/>
            <person name="Brison A."/>
            <person name="Carone J.V."/>
            <person name="Caskin T.P."/>
            <person name="Diamond M."/>
            <person name="Durham M.E."/>
            <person name="Foxe J.M."/>
            <person name="Go M."/>
            <person name="Henderson B.A."/>
            <person name="Jones I.B."/>
            <person name="McGettigan J.A."/>
            <person name="Micheletti S.J."/>
            <person name="Nasrallah M.E."/>
            <person name="Ortiz D."/>
            <person name="Piller C.R."/>
            <person name="Privatt S.R."/>
            <person name="Schneider S.L."/>
            <person name="Sharp S."/>
            <person name="Smith T.C."/>
            <person name="Stanton J.D."/>
            <person name="Ullery H.E."/>
            <person name="Wilson R.J."/>
            <person name="Serrano M.G."/>
            <person name="Buck G."/>
            <person name="Lee V."/>
            <person name="Wang Y."/>
            <person name="Carvalho R."/>
            <person name="Voegtly L."/>
            <person name="Shi R."/>
            <person name="Duckworth R."/>
            <person name="Johnson A."/>
            <person name="Loviza R."/>
            <person name="Walstead R."/>
            <person name="Shah Z."/>
            <person name="Kiflezghi M."/>
            <person name="Wade K."/>
            <person name="Ball S.L."/>
            <person name="Bradley K.W."/>
            <person name="Asai D.J."/>
            <person name="Bowman C.A."/>
            <person name="Russell D.A."/>
            <person name="Pope W.H."/>
            <person name="Jacobs-Sera D."/>
            <person name="Hendrix R.W."/>
            <person name="Hatfull G.F."/>
        </authorList>
    </citation>
    <scope>NUCLEOTIDE SEQUENCE [LARGE SCALE GENOMIC DNA]</scope>
    <source>
        <strain evidence="1 2">DSM 27648</strain>
    </source>
</reference>
<protein>
    <submittedName>
        <fullName evidence="1">Uncharacterized protein</fullName>
    </submittedName>
</protein>